<dbReference type="Pfam" id="PF05199">
    <property type="entry name" value="GMC_oxred_C"/>
    <property type="match status" value="1"/>
</dbReference>
<dbReference type="InterPro" id="IPR036188">
    <property type="entry name" value="FAD/NAD-bd_sf"/>
</dbReference>
<evidence type="ECO:0000259" key="1">
    <source>
        <dbReference type="Pfam" id="PF05199"/>
    </source>
</evidence>
<proteinExistence type="predicted"/>
<dbReference type="Gene3D" id="3.50.50.60">
    <property type="entry name" value="FAD/NAD(P)-binding domain"/>
    <property type="match status" value="1"/>
</dbReference>
<dbReference type="InterPro" id="IPR010496">
    <property type="entry name" value="AL/BT2_dom"/>
</dbReference>
<protein>
    <submittedName>
        <fullName evidence="3">DUF1080 domain-containing protein</fullName>
    </submittedName>
</protein>
<dbReference type="Pfam" id="PF06439">
    <property type="entry name" value="3keto-disac_hyd"/>
    <property type="match status" value="1"/>
</dbReference>
<accession>A0A4D8Q148</accession>
<sequence length="267" mass="29291">MGDDPGTSVTDVHGRFHHISNAYCADQALFPTAGSANPVPTGLALARKVARGITARHRSSSAQAVEDGFTLLYGGDRSDWSVAGADNFFQTRPGGEPPLISAGVEDDNPALGVLWHRARQFGDFELRLQWRIFSPMANGGVFLRAPEPSGDLFAQGGFYARTLEVQIDERGFDPVANVFGSPQHRTGALYNRLPANRWAARAVSPRDGRPGFWNDLSVKVVGSEIEVRLNDEQVCRGQHGAELERGFIGVQCHTEVVQYRCIRIREF</sequence>
<gene>
    <name evidence="3" type="ORF">D3093_33185</name>
</gene>
<evidence type="ECO:0000259" key="2">
    <source>
        <dbReference type="Pfam" id="PF06439"/>
    </source>
</evidence>
<name>A0A4D8Q148_9PROT</name>
<dbReference type="InterPro" id="IPR007867">
    <property type="entry name" value="GMC_OxRtase_C"/>
</dbReference>
<feature type="domain" description="3-keto-alpha-glucoside-1,2-lyase/3-keto-2-hydroxy-glucal hydratase" evidence="2">
    <location>
        <begin position="74"/>
        <end position="265"/>
    </location>
</feature>
<dbReference type="Gene3D" id="2.60.120.560">
    <property type="entry name" value="Exo-inulinase, domain 1"/>
    <property type="match status" value="1"/>
</dbReference>
<dbReference type="GO" id="GO:0016614">
    <property type="term" value="F:oxidoreductase activity, acting on CH-OH group of donors"/>
    <property type="evidence" value="ECO:0007669"/>
    <property type="project" value="InterPro"/>
</dbReference>
<feature type="domain" description="Glucose-methanol-choline oxidoreductase C-terminal" evidence="1">
    <location>
        <begin position="1"/>
        <end position="46"/>
    </location>
</feature>
<geneLocation type="plasmid" evidence="3 4">
    <name>p5</name>
</geneLocation>
<dbReference type="RefSeq" id="WP_137118825.1">
    <property type="nucleotide sequence ID" value="NZ_CP032326.1"/>
</dbReference>
<evidence type="ECO:0000313" key="4">
    <source>
        <dbReference type="Proteomes" id="UP000298595"/>
    </source>
</evidence>
<dbReference type="GO" id="GO:0016787">
    <property type="term" value="F:hydrolase activity"/>
    <property type="evidence" value="ECO:0007669"/>
    <property type="project" value="InterPro"/>
</dbReference>
<dbReference type="Proteomes" id="UP000298595">
    <property type="component" value="Plasmid p5"/>
</dbReference>
<dbReference type="SUPFAM" id="SSF51905">
    <property type="entry name" value="FAD/NAD(P)-binding domain"/>
    <property type="match status" value="1"/>
</dbReference>
<dbReference type="KEGG" id="aare:D3093_33185"/>
<reference evidence="3 4" key="1">
    <citation type="submission" date="2018-09" db="EMBL/GenBank/DDBJ databases">
        <title>Whole genome based analysis of evolution and adaptive divergence in Indian and Brazilian strains of Azospirillum brasilense.</title>
        <authorList>
            <person name="Singh C."/>
            <person name="Tripathi A.K."/>
        </authorList>
    </citation>
    <scope>NUCLEOTIDE SEQUENCE [LARGE SCALE GENOMIC DNA]</scope>
    <source>
        <strain evidence="3 4">MTCC4035</strain>
        <plasmid evidence="3 4">p5</plasmid>
    </source>
</reference>
<dbReference type="AlphaFoldDB" id="A0A4D8Q148"/>
<dbReference type="EMBL" id="CP032326">
    <property type="protein sequence ID" value="QCO00112.1"/>
    <property type="molecule type" value="Genomic_DNA"/>
</dbReference>
<keyword evidence="3" id="KW-0614">Plasmid</keyword>
<evidence type="ECO:0000313" key="3">
    <source>
        <dbReference type="EMBL" id="QCO00112.1"/>
    </source>
</evidence>
<organism evidence="3 4">
    <name type="scientific">Azospirillum argentinense</name>
    <dbReference type="NCBI Taxonomy" id="2970906"/>
    <lineage>
        <taxon>Bacteria</taxon>
        <taxon>Pseudomonadati</taxon>
        <taxon>Pseudomonadota</taxon>
        <taxon>Alphaproteobacteria</taxon>
        <taxon>Rhodospirillales</taxon>
        <taxon>Azospirillaceae</taxon>
        <taxon>Azospirillum</taxon>
    </lineage>
</organism>